<dbReference type="EMBL" id="CAJPWZ010000961">
    <property type="protein sequence ID" value="CAG2204523.1"/>
    <property type="molecule type" value="Genomic_DNA"/>
</dbReference>
<feature type="domain" description="Ig-like" evidence="2">
    <location>
        <begin position="38"/>
        <end position="130"/>
    </location>
</feature>
<dbReference type="AlphaFoldDB" id="A0A8S3R5S3"/>
<keyword evidence="4" id="KW-1185">Reference proteome</keyword>
<dbReference type="InterPro" id="IPR036179">
    <property type="entry name" value="Ig-like_dom_sf"/>
</dbReference>
<evidence type="ECO:0000256" key="1">
    <source>
        <dbReference type="SAM" id="MobiDB-lite"/>
    </source>
</evidence>
<dbReference type="InterPro" id="IPR003599">
    <property type="entry name" value="Ig_sub"/>
</dbReference>
<feature type="domain" description="Ig-like" evidence="2">
    <location>
        <begin position="152"/>
        <end position="253"/>
    </location>
</feature>
<dbReference type="Proteomes" id="UP000683360">
    <property type="component" value="Unassembled WGS sequence"/>
</dbReference>
<dbReference type="PROSITE" id="PS50835">
    <property type="entry name" value="IG_LIKE"/>
    <property type="match status" value="2"/>
</dbReference>
<protein>
    <recommendedName>
        <fullName evidence="2">Ig-like domain-containing protein</fullName>
    </recommendedName>
</protein>
<dbReference type="GO" id="GO:0050808">
    <property type="term" value="P:synapse organization"/>
    <property type="evidence" value="ECO:0007669"/>
    <property type="project" value="TreeGrafter"/>
</dbReference>
<sequence>MARIGFYLKILEFLEILLLLPLIIKVTSYSYKRMTAEPTFLNTPRNVTVHMNELAQLQCRIKNLGPKQVAWRKVSMDWPLTVGIVTFDPKEDISVSYKDLKKQEEGLTQWDLIIKHAKPRHTGMYECQISAKNVYTHYVYLKVIDTPLVVNPAIAMYGTKFINLHEPIKLVCNATGGTRAPSLIDWFFNGHMIRGRDPRWKSRLRINDYVPDVPGRMLVSELTIDYSIFEDKGKYVCRSFAMNNFYTTSLDISVLNTEKEHGKRADTKKYSSTTDENPNSGYSANPSTSLLALTFVMLFILLRKRQLTNKQTTAIKPLQIKLKNEQQLLEQARKGVKFKFYEKKSPSCSLQMASRSRRSSYRWKYDGINSSSV</sequence>
<accession>A0A8S3R5S3</accession>
<feature type="region of interest" description="Disordered" evidence="1">
    <location>
        <begin position="263"/>
        <end position="283"/>
    </location>
</feature>
<dbReference type="GO" id="GO:0032589">
    <property type="term" value="C:neuron projection membrane"/>
    <property type="evidence" value="ECO:0007669"/>
    <property type="project" value="TreeGrafter"/>
</dbReference>
<dbReference type="SUPFAM" id="SSF48726">
    <property type="entry name" value="Immunoglobulin"/>
    <property type="match status" value="2"/>
</dbReference>
<gene>
    <name evidence="3" type="ORF">MEDL_18968</name>
</gene>
<proteinExistence type="predicted"/>
<dbReference type="InterPro" id="IPR037448">
    <property type="entry name" value="Zig-8"/>
</dbReference>
<dbReference type="Pfam" id="PF07686">
    <property type="entry name" value="V-set"/>
    <property type="match status" value="1"/>
</dbReference>
<dbReference type="SMART" id="SM00409">
    <property type="entry name" value="IG"/>
    <property type="match status" value="2"/>
</dbReference>
<dbReference type="InterPro" id="IPR013783">
    <property type="entry name" value="Ig-like_fold"/>
</dbReference>
<evidence type="ECO:0000313" key="3">
    <source>
        <dbReference type="EMBL" id="CAG2204523.1"/>
    </source>
</evidence>
<dbReference type="OrthoDB" id="6365338at2759"/>
<dbReference type="PANTHER" id="PTHR23279:SF36">
    <property type="entry name" value="DEFECTIVE PROBOSCIS EXTENSION RESPONSE 9, ISOFORM A"/>
    <property type="match status" value="1"/>
</dbReference>
<evidence type="ECO:0000313" key="4">
    <source>
        <dbReference type="Proteomes" id="UP000683360"/>
    </source>
</evidence>
<evidence type="ECO:0000259" key="2">
    <source>
        <dbReference type="PROSITE" id="PS50835"/>
    </source>
</evidence>
<dbReference type="Gene3D" id="2.60.40.10">
    <property type="entry name" value="Immunoglobulins"/>
    <property type="match status" value="2"/>
</dbReference>
<feature type="compositionally biased region" description="Polar residues" evidence="1">
    <location>
        <begin position="270"/>
        <end position="283"/>
    </location>
</feature>
<dbReference type="InterPro" id="IPR013106">
    <property type="entry name" value="Ig_V-set"/>
</dbReference>
<name>A0A8S3R5S3_MYTED</name>
<dbReference type="PANTHER" id="PTHR23279">
    <property type="entry name" value="DEFECTIVE PROBOSCIS EXTENSION RESPONSE DPR -RELATED"/>
    <property type="match status" value="1"/>
</dbReference>
<organism evidence="3 4">
    <name type="scientific">Mytilus edulis</name>
    <name type="common">Blue mussel</name>
    <dbReference type="NCBI Taxonomy" id="6550"/>
    <lineage>
        <taxon>Eukaryota</taxon>
        <taxon>Metazoa</taxon>
        <taxon>Spiralia</taxon>
        <taxon>Lophotrochozoa</taxon>
        <taxon>Mollusca</taxon>
        <taxon>Bivalvia</taxon>
        <taxon>Autobranchia</taxon>
        <taxon>Pteriomorphia</taxon>
        <taxon>Mytilida</taxon>
        <taxon>Mytiloidea</taxon>
        <taxon>Mytilidae</taxon>
        <taxon>Mytilinae</taxon>
        <taxon>Mytilus</taxon>
    </lineage>
</organism>
<comment type="caution">
    <text evidence="3">The sequence shown here is derived from an EMBL/GenBank/DDBJ whole genome shotgun (WGS) entry which is preliminary data.</text>
</comment>
<reference evidence="3" key="1">
    <citation type="submission" date="2021-03" db="EMBL/GenBank/DDBJ databases">
        <authorList>
            <person name="Bekaert M."/>
        </authorList>
    </citation>
    <scope>NUCLEOTIDE SEQUENCE</scope>
</reference>
<dbReference type="InterPro" id="IPR007110">
    <property type="entry name" value="Ig-like_dom"/>
</dbReference>